<reference evidence="2 3" key="1">
    <citation type="submission" date="2019-03" db="EMBL/GenBank/DDBJ databases">
        <title>Genomics of glacier-inhabiting Cryobacterium strains.</title>
        <authorList>
            <person name="Liu Q."/>
            <person name="Xin Y.-H."/>
        </authorList>
    </citation>
    <scope>NUCLEOTIDE SEQUENCE [LARGE SCALE GENOMIC DNA]</scope>
    <source>
        <strain evidence="2 3">TMT4-23</strain>
    </source>
</reference>
<evidence type="ECO:0000313" key="3">
    <source>
        <dbReference type="Proteomes" id="UP000298355"/>
    </source>
</evidence>
<dbReference type="InterPro" id="IPR036390">
    <property type="entry name" value="WH_DNA-bd_sf"/>
</dbReference>
<dbReference type="InterPro" id="IPR000835">
    <property type="entry name" value="HTH_MarR-typ"/>
</dbReference>
<evidence type="ECO:0000259" key="1">
    <source>
        <dbReference type="SMART" id="SM00347"/>
    </source>
</evidence>
<dbReference type="EMBL" id="SOGJ01000011">
    <property type="protein sequence ID" value="TFD00335.1"/>
    <property type="molecule type" value="Genomic_DNA"/>
</dbReference>
<protein>
    <submittedName>
        <fullName evidence="2">MarR family transcriptional regulator</fullName>
    </submittedName>
</protein>
<sequence>MYIELLKRGSIRQWSVVAVGCDDGSAANPAGYLTLMSGEIMAKGSGSVHVLEGVAAAVVVFLRAMDEARAGMAARSSFTGSEIRIGFRISGAGRVKPKMLAGSMDLTTGAVTAISDRLVARVIARRAANPEDRRSLFLEPTGTGETLMESLHGDFRARIGEAQRKMSRADQELPEVRLLRIASALGHDLEDGLAGTHISAVKRG</sequence>
<keyword evidence="3" id="KW-1185">Reference proteome</keyword>
<dbReference type="InterPro" id="IPR036388">
    <property type="entry name" value="WH-like_DNA-bd_sf"/>
</dbReference>
<accession>A0ABY2J669</accession>
<dbReference type="RefSeq" id="WP_134362495.1">
    <property type="nucleotide sequence ID" value="NZ_SOGJ01000011.1"/>
</dbReference>
<organism evidence="2 3">
    <name type="scientific">Cryobacterium breve</name>
    <dbReference type="NCBI Taxonomy" id="1259258"/>
    <lineage>
        <taxon>Bacteria</taxon>
        <taxon>Bacillati</taxon>
        <taxon>Actinomycetota</taxon>
        <taxon>Actinomycetes</taxon>
        <taxon>Micrococcales</taxon>
        <taxon>Microbacteriaceae</taxon>
        <taxon>Cryobacterium</taxon>
    </lineage>
</organism>
<feature type="domain" description="HTH marR-type" evidence="1">
    <location>
        <begin position="71"/>
        <end position="171"/>
    </location>
</feature>
<dbReference type="Pfam" id="PF01047">
    <property type="entry name" value="MarR"/>
    <property type="match status" value="1"/>
</dbReference>
<comment type="caution">
    <text evidence="2">The sequence shown here is derived from an EMBL/GenBank/DDBJ whole genome shotgun (WGS) entry which is preliminary data.</text>
</comment>
<dbReference type="Gene3D" id="1.10.10.10">
    <property type="entry name" value="Winged helix-like DNA-binding domain superfamily/Winged helix DNA-binding domain"/>
    <property type="match status" value="1"/>
</dbReference>
<name>A0ABY2J669_9MICO</name>
<dbReference type="SMART" id="SM00347">
    <property type="entry name" value="HTH_MARR"/>
    <property type="match status" value="1"/>
</dbReference>
<dbReference type="SUPFAM" id="SSF46785">
    <property type="entry name" value="Winged helix' DNA-binding domain"/>
    <property type="match status" value="1"/>
</dbReference>
<dbReference type="Proteomes" id="UP000298355">
    <property type="component" value="Unassembled WGS sequence"/>
</dbReference>
<gene>
    <name evidence="2" type="ORF">E3O65_04315</name>
</gene>
<evidence type="ECO:0000313" key="2">
    <source>
        <dbReference type="EMBL" id="TFD00335.1"/>
    </source>
</evidence>
<proteinExistence type="predicted"/>